<dbReference type="InterPro" id="IPR032675">
    <property type="entry name" value="LRR_dom_sf"/>
</dbReference>
<evidence type="ECO:0000256" key="1">
    <source>
        <dbReference type="ARBA" id="ARBA00022821"/>
    </source>
</evidence>
<evidence type="ECO:0000313" key="3">
    <source>
        <dbReference type="Proteomes" id="UP000237347"/>
    </source>
</evidence>
<dbReference type="SUPFAM" id="SSF52047">
    <property type="entry name" value="RNI-like"/>
    <property type="match status" value="1"/>
</dbReference>
<keyword evidence="1" id="KW-0611">Plant defense</keyword>
<dbReference type="EMBL" id="PKMF04000845">
    <property type="protein sequence ID" value="KAK7818105.1"/>
    <property type="molecule type" value="Genomic_DNA"/>
</dbReference>
<name>A0AAW0ITJ4_QUESU</name>
<dbReference type="Gene3D" id="3.80.10.10">
    <property type="entry name" value="Ribonuclease Inhibitor"/>
    <property type="match status" value="1"/>
</dbReference>
<dbReference type="PANTHER" id="PTHR36766:SF70">
    <property type="entry name" value="DISEASE RESISTANCE PROTEIN RGA4"/>
    <property type="match status" value="1"/>
</dbReference>
<accession>A0AAW0ITJ4</accession>
<dbReference type="GO" id="GO:0006952">
    <property type="term" value="P:defense response"/>
    <property type="evidence" value="ECO:0007669"/>
    <property type="project" value="UniProtKB-KW"/>
</dbReference>
<evidence type="ECO:0000313" key="2">
    <source>
        <dbReference type="EMBL" id="KAK7818105.1"/>
    </source>
</evidence>
<comment type="caution">
    <text evidence="2">The sequence shown here is derived from an EMBL/GenBank/DDBJ whole genome shotgun (WGS) entry which is preliminary data.</text>
</comment>
<protein>
    <submittedName>
        <fullName evidence="2">Disease resistance protein</fullName>
    </submittedName>
</protein>
<dbReference type="PANTHER" id="PTHR36766">
    <property type="entry name" value="PLANT BROAD-SPECTRUM MILDEW RESISTANCE PROTEIN RPW8"/>
    <property type="match status" value="1"/>
</dbReference>
<proteinExistence type="predicted"/>
<reference evidence="2 3" key="1">
    <citation type="journal article" date="2018" name="Sci. Data">
        <title>The draft genome sequence of cork oak.</title>
        <authorList>
            <person name="Ramos A.M."/>
            <person name="Usie A."/>
            <person name="Barbosa P."/>
            <person name="Barros P.M."/>
            <person name="Capote T."/>
            <person name="Chaves I."/>
            <person name="Simoes F."/>
            <person name="Abreu I."/>
            <person name="Carrasquinho I."/>
            <person name="Faro C."/>
            <person name="Guimaraes J.B."/>
            <person name="Mendonca D."/>
            <person name="Nobrega F."/>
            <person name="Rodrigues L."/>
            <person name="Saibo N.J.M."/>
            <person name="Varela M.C."/>
            <person name="Egas C."/>
            <person name="Matos J."/>
            <person name="Miguel C.M."/>
            <person name="Oliveira M.M."/>
            <person name="Ricardo C.P."/>
            <person name="Goncalves S."/>
        </authorList>
    </citation>
    <scope>NUCLEOTIDE SEQUENCE [LARGE SCALE GENOMIC DNA]</scope>
    <source>
        <strain evidence="3">cv. HL8</strain>
    </source>
</reference>
<organism evidence="2 3">
    <name type="scientific">Quercus suber</name>
    <name type="common">Cork oak</name>
    <dbReference type="NCBI Taxonomy" id="58331"/>
    <lineage>
        <taxon>Eukaryota</taxon>
        <taxon>Viridiplantae</taxon>
        <taxon>Streptophyta</taxon>
        <taxon>Embryophyta</taxon>
        <taxon>Tracheophyta</taxon>
        <taxon>Spermatophyta</taxon>
        <taxon>Magnoliopsida</taxon>
        <taxon>eudicotyledons</taxon>
        <taxon>Gunneridae</taxon>
        <taxon>Pentapetalae</taxon>
        <taxon>rosids</taxon>
        <taxon>fabids</taxon>
        <taxon>Fagales</taxon>
        <taxon>Fagaceae</taxon>
        <taxon>Quercus</taxon>
    </lineage>
</organism>
<keyword evidence="3" id="KW-1185">Reference proteome</keyword>
<gene>
    <name evidence="2" type="ORF">CFP56_041822</name>
</gene>
<dbReference type="Proteomes" id="UP000237347">
    <property type="component" value="Unassembled WGS sequence"/>
</dbReference>
<sequence>MTIKDSTEVDLSKFWDAVEWQGLKSLQSLEIMRCLKLKSLPEGMGGLTSLQKLEIIRCNKLKSLSEVMGSLASLQTLKIFKCHKLKSLPEGIQGICSHISVVNTGKFISVTTMMQKETGEDRTYILELEGGSHERAKQRTSQRLKSIQEDLTQLYGEFISYWLLADALRTITKGNKFKGACFFKPS</sequence>
<dbReference type="AlphaFoldDB" id="A0AAW0ITJ4"/>